<name>A0A7G2CJD5_9TRYP</name>
<dbReference type="AlphaFoldDB" id="A0A7G2CJD5"/>
<dbReference type="Gene3D" id="2.30.320.10">
    <property type="entry name" value="YwqG-like"/>
    <property type="match status" value="1"/>
</dbReference>
<dbReference type="EMBL" id="LR877159">
    <property type="protein sequence ID" value="CAD2219896.1"/>
    <property type="molecule type" value="Genomic_DNA"/>
</dbReference>
<accession>A0A7G2CJD5</accession>
<dbReference type="InterPro" id="IPR035948">
    <property type="entry name" value="YwqG-like_sf"/>
</dbReference>
<protein>
    <submittedName>
        <fullName evidence="2">Uncharacterized protein</fullName>
    </submittedName>
</protein>
<evidence type="ECO:0000256" key="1">
    <source>
        <dbReference type="SAM" id="MobiDB-lite"/>
    </source>
</evidence>
<evidence type="ECO:0000313" key="2">
    <source>
        <dbReference type="EMBL" id="CAD2219896.1"/>
    </source>
</evidence>
<gene>
    <name evidence="2" type="ORF">ADEAN_000740900</name>
</gene>
<organism evidence="2 3">
    <name type="scientific">Angomonas deanei</name>
    <dbReference type="NCBI Taxonomy" id="59799"/>
    <lineage>
        <taxon>Eukaryota</taxon>
        <taxon>Discoba</taxon>
        <taxon>Euglenozoa</taxon>
        <taxon>Kinetoplastea</taxon>
        <taxon>Metakinetoplastina</taxon>
        <taxon>Trypanosomatida</taxon>
        <taxon>Trypanosomatidae</taxon>
        <taxon>Strigomonadinae</taxon>
        <taxon>Angomonas</taxon>
    </lineage>
</organism>
<evidence type="ECO:0000313" key="3">
    <source>
        <dbReference type="Proteomes" id="UP000515908"/>
    </source>
</evidence>
<dbReference type="Proteomes" id="UP000515908">
    <property type="component" value="Chromosome 15"/>
</dbReference>
<dbReference type="Pfam" id="PF09234">
    <property type="entry name" value="DUF1963"/>
    <property type="match status" value="2"/>
</dbReference>
<dbReference type="SUPFAM" id="SSF103032">
    <property type="entry name" value="Hypothetical protein YwqG"/>
    <property type="match status" value="1"/>
</dbReference>
<reference evidence="2 3" key="1">
    <citation type="submission" date="2020-08" db="EMBL/GenBank/DDBJ databases">
        <authorList>
            <person name="Newling K."/>
            <person name="Davey J."/>
            <person name="Forrester S."/>
        </authorList>
    </citation>
    <scope>NUCLEOTIDE SEQUENCE [LARGE SCALE GENOMIC DNA]</scope>
    <source>
        <strain evidence="3">Crithidia deanei Carvalho (ATCC PRA-265)</strain>
    </source>
</reference>
<dbReference type="VEuPathDB" id="TriTrypDB:ADEAN_000740900"/>
<dbReference type="InterPro" id="IPR015315">
    <property type="entry name" value="DUF1963"/>
</dbReference>
<sequence length="422" mass="49334">MLATQYRALSAVITSSELAHHKDFILQNLLRPSFQLIPQNKKELLEPKPTYGGDLPWQYTLIKHNNHSCGVSRLGGDPDVPKDFVWPLIHFKNENNENKKKKEPVPYRFLGQINFADAEVALLTATQHEIKKENTVVPKKEATEEDKRIFRYFRNILPSNNEHDLEKTIKKGLLSIFFAETEDEDVFWGEKDFVKVFYFPCEATTTSENHNHHVNPHLERRAAPTPRDPSYSRTHTEGSLYLDLKPSFMLPQDEFCIETVVTDATAYREDNKTCFPCYQNTEIKKTELPKTVPITTEEYDSYVYQEEIRNFLENYFDEPLDTTGNESVQKKRRRERWHVHNICTLFGFPRHATLCYDPVKHHEHEKKEENEKSKKMLLPLFNTPSYYNELHQCWADGDCMTILIALSDLQKGNFENLEVVCG</sequence>
<feature type="region of interest" description="Disordered" evidence="1">
    <location>
        <begin position="209"/>
        <end position="235"/>
    </location>
</feature>
<proteinExistence type="predicted"/>
<keyword evidence="3" id="KW-1185">Reference proteome</keyword>